<protein>
    <submittedName>
        <fullName evidence="1">Uncharacterized protein</fullName>
    </submittedName>
</protein>
<dbReference type="EMBL" id="VSSQ01030237">
    <property type="protein sequence ID" value="MPM80682.1"/>
    <property type="molecule type" value="Genomic_DNA"/>
</dbReference>
<organism evidence="1">
    <name type="scientific">bioreactor metagenome</name>
    <dbReference type="NCBI Taxonomy" id="1076179"/>
    <lineage>
        <taxon>unclassified sequences</taxon>
        <taxon>metagenomes</taxon>
        <taxon>ecological metagenomes</taxon>
    </lineage>
</organism>
<proteinExistence type="predicted"/>
<sequence length="55" mass="6079">MLVKLLQLGYLECNAGGSVVQYDKLHVVKRSVLPKDTNIAANLFSYGNTAHCQTR</sequence>
<gene>
    <name evidence="1" type="ORF">SDC9_127732</name>
</gene>
<dbReference type="AlphaFoldDB" id="A0A645CVG0"/>
<evidence type="ECO:0000313" key="1">
    <source>
        <dbReference type="EMBL" id="MPM80682.1"/>
    </source>
</evidence>
<comment type="caution">
    <text evidence="1">The sequence shown here is derived from an EMBL/GenBank/DDBJ whole genome shotgun (WGS) entry which is preliminary data.</text>
</comment>
<reference evidence="1" key="1">
    <citation type="submission" date="2019-08" db="EMBL/GenBank/DDBJ databases">
        <authorList>
            <person name="Kucharzyk K."/>
            <person name="Murdoch R.W."/>
            <person name="Higgins S."/>
            <person name="Loffler F."/>
        </authorList>
    </citation>
    <scope>NUCLEOTIDE SEQUENCE</scope>
</reference>
<accession>A0A645CVG0</accession>
<name>A0A645CVG0_9ZZZZ</name>